<name>A0AAD5KCL4_9FUNG</name>
<comment type="caution">
    <text evidence="2">The sequence shown here is derived from an EMBL/GenBank/DDBJ whole genome shotgun (WGS) entry which is preliminary data.</text>
</comment>
<feature type="region of interest" description="Disordered" evidence="1">
    <location>
        <begin position="1"/>
        <end position="21"/>
    </location>
</feature>
<feature type="compositionally biased region" description="Polar residues" evidence="1">
    <location>
        <begin position="7"/>
        <end position="17"/>
    </location>
</feature>
<evidence type="ECO:0000313" key="3">
    <source>
        <dbReference type="Proteomes" id="UP001209540"/>
    </source>
</evidence>
<reference evidence="2" key="1">
    <citation type="journal article" date="2022" name="IScience">
        <title>Evolution of zygomycete secretomes and the origins of terrestrial fungal ecologies.</title>
        <authorList>
            <person name="Chang Y."/>
            <person name="Wang Y."/>
            <person name="Mondo S."/>
            <person name="Ahrendt S."/>
            <person name="Andreopoulos W."/>
            <person name="Barry K."/>
            <person name="Beard J."/>
            <person name="Benny G.L."/>
            <person name="Blankenship S."/>
            <person name="Bonito G."/>
            <person name="Cuomo C."/>
            <person name="Desiro A."/>
            <person name="Gervers K.A."/>
            <person name="Hundley H."/>
            <person name="Kuo A."/>
            <person name="LaButti K."/>
            <person name="Lang B.F."/>
            <person name="Lipzen A."/>
            <person name="O'Donnell K."/>
            <person name="Pangilinan J."/>
            <person name="Reynolds N."/>
            <person name="Sandor L."/>
            <person name="Smith M.E."/>
            <person name="Tsang A."/>
            <person name="Grigoriev I.V."/>
            <person name="Stajich J.E."/>
            <person name="Spatafora J.W."/>
        </authorList>
    </citation>
    <scope>NUCLEOTIDE SEQUENCE</scope>
    <source>
        <strain evidence="2">RSA 2281</strain>
    </source>
</reference>
<evidence type="ECO:0000313" key="2">
    <source>
        <dbReference type="EMBL" id="KAI9278828.1"/>
    </source>
</evidence>
<dbReference type="Proteomes" id="UP001209540">
    <property type="component" value="Unassembled WGS sequence"/>
</dbReference>
<feature type="region of interest" description="Disordered" evidence="1">
    <location>
        <begin position="96"/>
        <end position="119"/>
    </location>
</feature>
<dbReference type="AlphaFoldDB" id="A0AAD5KCL4"/>
<proteinExistence type="predicted"/>
<gene>
    <name evidence="2" type="ORF">BDA99DRAFT_531562</name>
</gene>
<feature type="compositionally biased region" description="Polar residues" evidence="1">
    <location>
        <begin position="97"/>
        <end position="106"/>
    </location>
</feature>
<organism evidence="2 3">
    <name type="scientific">Phascolomyces articulosus</name>
    <dbReference type="NCBI Taxonomy" id="60185"/>
    <lineage>
        <taxon>Eukaryota</taxon>
        <taxon>Fungi</taxon>
        <taxon>Fungi incertae sedis</taxon>
        <taxon>Mucoromycota</taxon>
        <taxon>Mucoromycotina</taxon>
        <taxon>Mucoromycetes</taxon>
        <taxon>Mucorales</taxon>
        <taxon>Lichtheimiaceae</taxon>
        <taxon>Phascolomyces</taxon>
    </lineage>
</organism>
<keyword evidence="3" id="KW-1185">Reference proteome</keyword>
<dbReference type="EMBL" id="JAIXMP010000001">
    <property type="protein sequence ID" value="KAI9278828.1"/>
    <property type="molecule type" value="Genomic_DNA"/>
</dbReference>
<evidence type="ECO:0000256" key="1">
    <source>
        <dbReference type="SAM" id="MobiDB-lite"/>
    </source>
</evidence>
<sequence>MDHDASNDNNEGDTANDNNDEYESDSRFVLLEKALAEIQPAMMIKLVHILNKSIILSIQEEFQIHQKSICLNKIYYFIEISLMIIITVCSDRDNNDGSKSADNNPVNLGVDDENHSNTDDDEYERRFYLSEVGSSVNATAASTANSNNLDIVRAALNDTEVVNGIPA</sequence>
<protein>
    <submittedName>
        <fullName evidence="2">Uncharacterized protein</fullName>
    </submittedName>
</protein>
<accession>A0AAD5KCL4</accession>
<reference evidence="2" key="2">
    <citation type="submission" date="2023-02" db="EMBL/GenBank/DDBJ databases">
        <authorList>
            <consortium name="DOE Joint Genome Institute"/>
            <person name="Mondo S.J."/>
            <person name="Chang Y."/>
            <person name="Wang Y."/>
            <person name="Ahrendt S."/>
            <person name="Andreopoulos W."/>
            <person name="Barry K."/>
            <person name="Beard J."/>
            <person name="Benny G.L."/>
            <person name="Blankenship S."/>
            <person name="Bonito G."/>
            <person name="Cuomo C."/>
            <person name="Desiro A."/>
            <person name="Gervers K.A."/>
            <person name="Hundley H."/>
            <person name="Kuo A."/>
            <person name="LaButti K."/>
            <person name="Lang B.F."/>
            <person name="Lipzen A."/>
            <person name="O'Donnell K."/>
            <person name="Pangilinan J."/>
            <person name="Reynolds N."/>
            <person name="Sandor L."/>
            <person name="Smith M.W."/>
            <person name="Tsang A."/>
            <person name="Grigoriev I.V."/>
            <person name="Stajich J.E."/>
            <person name="Spatafora J.W."/>
        </authorList>
    </citation>
    <scope>NUCLEOTIDE SEQUENCE</scope>
    <source>
        <strain evidence="2">RSA 2281</strain>
    </source>
</reference>